<dbReference type="InterPro" id="IPR001807">
    <property type="entry name" value="ClC"/>
</dbReference>
<gene>
    <name evidence="13" type="ORF">G4V39_04045</name>
</gene>
<dbReference type="Gene3D" id="1.10.3080.10">
    <property type="entry name" value="Clc chloride channel"/>
    <property type="match status" value="1"/>
</dbReference>
<feature type="transmembrane region" description="Helical" evidence="11">
    <location>
        <begin position="361"/>
        <end position="382"/>
    </location>
</feature>
<dbReference type="Gene3D" id="3.10.580.10">
    <property type="entry name" value="CBS-domain"/>
    <property type="match status" value="1"/>
</dbReference>
<dbReference type="PRINTS" id="PR00762">
    <property type="entry name" value="CLCHANNEL"/>
</dbReference>
<feature type="transmembrane region" description="Helical" evidence="11">
    <location>
        <begin position="326"/>
        <end position="349"/>
    </location>
</feature>
<feature type="transmembrane region" description="Helical" evidence="11">
    <location>
        <begin position="56"/>
        <end position="78"/>
    </location>
</feature>
<dbReference type="GO" id="GO:0005254">
    <property type="term" value="F:chloride channel activity"/>
    <property type="evidence" value="ECO:0007669"/>
    <property type="project" value="UniProtKB-KW"/>
</dbReference>
<evidence type="ECO:0000256" key="6">
    <source>
        <dbReference type="ARBA" id="ARBA00023136"/>
    </source>
</evidence>
<evidence type="ECO:0000259" key="12">
    <source>
        <dbReference type="PROSITE" id="PS51371"/>
    </source>
</evidence>
<dbReference type="InterPro" id="IPR014743">
    <property type="entry name" value="Cl-channel_core"/>
</dbReference>
<evidence type="ECO:0000313" key="13">
    <source>
        <dbReference type="EMBL" id="QIJ72840.1"/>
    </source>
</evidence>
<keyword evidence="5" id="KW-0406">Ion transport</keyword>
<dbReference type="PANTHER" id="PTHR43427">
    <property type="entry name" value="CHLORIDE CHANNEL PROTEIN CLC-E"/>
    <property type="match status" value="1"/>
</dbReference>
<evidence type="ECO:0000256" key="4">
    <source>
        <dbReference type="ARBA" id="ARBA00022989"/>
    </source>
</evidence>
<evidence type="ECO:0000256" key="2">
    <source>
        <dbReference type="ARBA" id="ARBA00022448"/>
    </source>
</evidence>
<comment type="subcellular location">
    <subcellularLocation>
        <location evidence="1">Membrane</location>
        <topology evidence="1">Multi-pass membrane protein</topology>
    </subcellularLocation>
</comment>
<dbReference type="InterPro" id="IPR050368">
    <property type="entry name" value="ClC-type_chloride_channel"/>
</dbReference>
<feature type="domain" description="CBS" evidence="12">
    <location>
        <begin position="509"/>
        <end position="568"/>
    </location>
</feature>
<dbReference type="PROSITE" id="PS51371">
    <property type="entry name" value="CBS"/>
    <property type="match status" value="2"/>
</dbReference>
<dbReference type="GO" id="GO:0034707">
    <property type="term" value="C:chloride channel complex"/>
    <property type="evidence" value="ECO:0007669"/>
    <property type="project" value="UniProtKB-KW"/>
</dbReference>
<name>A0A6G7PYZ4_9BACT</name>
<reference evidence="13 14" key="1">
    <citation type="submission" date="2020-02" db="EMBL/GenBank/DDBJ databases">
        <title>Genome analysis of Thermosulfuriphilus ammonigenes ST65T, an anaerobic thermophilic chemolithoautotrophic bacterium isolated from a deep-sea hydrothermal vent.</title>
        <authorList>
            <person name="Slobodkina G."/>
            <person name="Allioux M."/>
            <person name="Merkel A."/>
            <person name="Alain K."/>
            <person name="Jebbar M."/>
            <person name="Slobodkin A."/>
        </authorList>
    </citation>
    <scope>NUCLEOTIDE SEQUENCE [LARGE SCALE GENOMIC DNA]</scope>
    <source>
        <strain evidence="13 14">ST65</strain>
    </source>
</reference>
<dbReference type="SMART" id="SM00116">
    <property type="entry name" value="CBS"/>
    <property type="match status" value="2"/>
</dbReference>
<keyword evidence="8" id="KW-0868">Chloride</keyword>
<dbReference type="InterPro" id="IPR000644">
    <property type="entry name" value="CBS_dom"/>
</dbReference>
<feature type="transmembrane region" description="Helical" evidence="11">
    <location>
        <begin position="259"/>
        <end position="277"/>
    </location>
</feature>
<keyword evidence="4 11" id="KW-1133">Transmembrane helix</keyword>
<evidence type="ECO:0000256" key="7">
    <source>
        <dbReference type="ARBA" id="ARBA00023173"/>
    </source>
</evidence>
<keyword evidence="3 11" id="KW-0812">Transmembrane</keyword>
<keyword evidence="2" id="KW-0813">Transport</keyword>
<feature type="domain" description="CBS" evidence="12">
    <location>
        <begin position="443"/>
        <end position="499"/>
    </location>
</feature>
<evidence type="ECO:0000256" key="8">
    <source>
        <dbReference type="ARBA" id="ARBA00023214"/>
    </source>
</evidence>
<dbReference type="SUPFAM" id="SSF54631">
    <property type="entry name" value="CBS-domain pair"/>
    <property type="match status" value="1"/>
</dbReference>
<dbReference type="Proteomes" id="UP000502179">
    <property type="component" value="Chromosome"/>
</dbReference>
<feature type="transmembrane region" description="Helical" evidence="11">
    <location>
        <begin position="227"/>
        <end position="247"/>
    </location>
</feature>
<feature type="transmembrane region" description="Helical" evidence="11">
    <location>
        <begin position="12"/>
        <end position="36"/>
    </location>
</feature>
<evidence type="ECO:0000256" key="5">
    <source>
        <dbReference type="ARBA" id="ARBA00023065"/>
    </source>
</evidence>
<keyword evidence="10" id="KW-0129">CBS domain</keyword>
<feature type="transmembrane region" description="Helical" evidence="11">
    <location>
        <begin position="394"/>
        <end position="414"/>
    </location>
</feature>
<evidence type="ECO:0000256" key="9">
    <source>
        <dbReference type="ARBA" id="ARBA00023303"/>
    </source>
</evidence>
<organism evidence="13 14">
    <name type="scientific">Thermosulfuriphilus ammonigenes</name>
    <dbReference type="NCBI Taxonomy" id="1936021"/>
    <lineage>
        <taxon>Bacteria</taxon>
        <taxon>Pseudomonadati</taxon>
        <taxon>Thermodesulfobacteriota</taxon>
        <taxon>Thermodesulfobacteria</taxon>
        <taxon>Thermodesulfobacteriales</taxon>
        <taxon>Thermodesulfobacteriaceae</taxon>
        <taxon>Thermosulfuriphilus</taxon>
    </lineage>
</organism>
<dbReference type="InterPro" id="IPR046342">
    <property type="entry name" value="CBS_dom_sf"/>
</dbReference>
<evidence type="ECO:0000256" key="10">
    <source>
        <dbReference type="PROSITE-ProRule" id="PRU00703"/>
    </source>
</evidence>
<sequence length="575" mass="62000">MRARRRSYLSLLLVAALIGALAAVGTVVFRYLIFFFQELFWPKGETFLARVQAAPWWYKLLVPTIAGLVVGPVGAFWAPEIRGPGVSEVIAAVVRHLSFIHHRVTFLKTLVTSFLLGAGASVGREGPVVHIGASIGSSLGHLWKLPLEFRKVALACGAAAGIAATFNAPVAGTLFALEVILFDLEVSHLAHIVVAAVVASVVAHHFWGPLPTLAGVHFQDESHLFLALYLLIGLVTGLMAIVFIRLMSFLEDVLVRFKLPLWSMPAVGGILLGALALKFPQVMGVGYETINAALEGMLLPSQAISLAFLKLLATCLCLGAGMSGGILAPSLVIGACLGVGLGSSLGQLFSLPVSPVNCALVGMGAMVAGGTLAPITAIITVFELTYDHNVILPLMVACVASVVIVRGLFGYSVYEMKLLRQGHRLLRGHDLNILRCLPVKDYMIPPPETVRVDTPLGELIRRAIESPYPHFVVLNRMGLLAGVLSLRDLRPALPLQRDLEPLILAYDLMTREVITISEKGDLGEALEIFQQHPVSFLPVVGEDNPRRVLGILRREDVLSAYHQKILKERVLSCPL</sequence>
<keyword evidence="6 11" id="KW-0472">Membrane</keyword>
<proteinExistence type="predicted"/>
<evidence type="ECO:0000256" key="1">
    <source>
        <dbReference type="ARBA" id="ARBA00004141"/>
    </source>
</evidence>
<dbReference type="SUPFAM" id="SSF81340">
    <property type="entry name" value="Clc chloride channel"/>
    <property type="match status" value="1"/>
</dbReference>
<dbReference type="AlphaFoldDB" id="A0A6G7PYZ4"/>
<protein>
    <submittedName>
        <fullName evidence="13">Chloride channel protein</fullName>
    </submittedName>
</protein>
<dbReference type="EMBL" id="CP048877">
    <property type="protein sequence ID" value="QIJ72840.1"/>
    <property type="molecule type" value="Genomic_DNA"/>
</dbReference>
<evidence type="ECO:0000313" key="14">
    <source>
        <dbReference type="Proteomes" id="UP000502179"/>
    </source>
</evidence>
<dbReference type="CDD" id="cd00400">
    <property type="entry name" value="Voltage_gated_ClC"/>
    <property type="match status" value="1"/>
</dbReference>
<dbReference type="PANTHER" id="PTHR43427:SF6">
    <property type="entry name" value="CHLORIDE CHANNEL PROTEIN CLC-E"/>
    <property type="match status" value="1"/>
</dbReference>
<keyword evidence="7" id="KW-0869">Chloride channel</keyword>
<dbReference type="KEGG" id="tav:G4V39_04045"/>
<evidence type="ECO:0000256" key="3">
    <source>
        <dbReference type="ARBA" id="ARBA00022692"/>
    </source>
</evidence>
<dbReference type="Pfam" id="PF00654">
    <property type="entry name" value="Voltage_CLC"/>
    <property type="match status" value="1"/>
</dbReference>
<feature type="transmembrane region" description="Helical" evidence="11">
    <location>
        <begin position="189"/>
        <end position="207"/>
    </location>
</feature>
<feature type="transmembrane region" description="Helical" evidence="11">
    <location>
        <begin position="152"/>
        <end position="177"/>
    </location>
</feature>
<accession>A0A6G7PYZ4</accession>
<keyword evidence="14" id="KW-1185">Reference proteome</keyword>
<keyword evidence="9" id="KW-0407">Ion channel</keyword>
<dbReference type="Pfam" id="PF00571">
    <property type="entry name" value="CBS"/>
    <property type="match status" value="2"/>
</dbReference>
<feature type="transmembrane region" description="Helical" evidence="11">
    <location>
        <begin position="297"/>
        <end position="319"/>
    </location>
</feature>
<evidence type="ECO:0000256" key="11">
    <source>
        <dbReference type="SAM" id="Phobius"/>
    </source>
</evidence>